<keyword evidence="5" id="KW-0964">Secreted</keyword>
<dbReference type="Proteomes" id="UP000254920">
    <property type="component" value="Unassembled WGS sequence"/>
</dbReference>
<dbReference type="GO" id="GO:0044780">
    <property type="term" value="P:bacterial-type flagellum assembly"/>
    <property type="evidence" value="ECO:0007669"/>
    <property type="project" value="InterPro"/>
</dbReference>
<keyword evidence="9" id="KW-0969">Cilium</keyword>
<dbReference type="PANTHER" id="PTHR30033">
    <property type="entry name" value="FLAGELLAR HOOK-ASSOCIATED PROTEIN 1"/>
    <property type="match status" value="1"/>
</dbReference>
<dbReference type="RefSeq" id="WP_089182646.1">
    <property type="nucleotide sequence ID" value="NZ_CP043427.1"/>
</dbReference>
<keyword evidence="10" id="KW-1185">Reference proteome</keyword>
<dbReference type="NCBIfam" id="TIGR02492">
    <property type="entry name" value="flgK_ends"/>
    <property type="match status" value="1"/>
</dbReference>
<evidence type="ECO:0000259" key="8">
    <source>
        <dbReference type="Pfam" id="PF22638"/>
    </source>
</evidence>
<evidence type="ECO:0000313" key="9">
    <source>
        <dbReference type="EMBL" id="SUX10171.1"/>
    </source>
</evidence>
<dbReference type="GO" id="GO:0009424">
    <property type="term" value="C:bacterial-type flagellum hook"/>
    <property type="evidence" value="ECO:0007669"/>
    <property type="project" value="InterPro"/>
</dbReference>
<feature type="domain" description="Flagellar hook-associated protein FlgK helical" evidence="8">
    <location>
        <begin position="95"/>
        <end position="341"/>
    </location>
</feature>
<evidence type="ECO:0000313" key="10">
    <source>
        <dbReference type="Proteomes" id="UP000254920"/>
    </source>
</evidence>
<organism evidence="9 10">
    <name type="scientific">Campylobacter sputorum subsp. sputorum</name>
    <dbReference type="NCBI Taxonomy" id="32024"/>
    <lineage>
        <taxon>Bacteria</taxon>
        <taxon>Pseudomonadati</taxon>
        <taxon>Campylobacterota</taxon>
        <taxon>Epsilonproteobacteria</taxon>
        <taxon>Campylobacterales</taxon>
        <taxon>Campylobacteraceae</taxon>
        <taxon>Campylobacter</taxon>
    </lineage>
</organism>
<dbReference type="AlphaFoldDB" id="A0A381DIA9"/>
<evidence type="ECO:0000259" key="7">
    <source>
        <dbReference type="Pfam" id="PF06429"/>
    </source>
</evidence>
<dbReference type="InterPro" id="IPR010930">
    <property type="entry name" value="Flg_bb/hook_C_dom"/>
</dbReference>
<dbReference type="Pfam" id="PF22638">
    <property type="entry name" value="FlgK_D1"/>
    <property type="match status" value="1"/>
</dbReference>
<proteinExistence type="inferred from homology"/>
<dbReference type="GeneID" id="93090829"/>
<gene>
    <name evidence="9" type="primary">flgK</name>
    <name evidence="9" type="ORF">NCTC12475_00386</name>
</gene>
<name>A0A381DIA9_9BACT</name>
<evidence type="ECO:0000256" key="3">
    <source>
        <dbReference type="ARBA" id="ARBA00009677"/>
    </source>
</evidence>
<feature type="domain" description="Flagellar basal-body/hook protein C-terminal" evidence="7">
    <location>
        <begin position="572"/>
        <end position="616"/>
    </location>
</feature>
<evidence type="ECO:0000256" key="4">
    <source>
        <dbReference type="ARBA" id="ARBA00016244"/>
    </source>
</evidence>
<dbReference type="InterPro" id="IPR053927">
    <property type="entry name" value="FlgK_helical"/>
</dbReference>
<dbReference type="EMBL" id="UFVD01000001">
    <property type="protein sequence ID" value="SUX10171.1"/>
    <property type="molecule type" value="Genomic_DNA"/>
</dbReference>
<sequence length="618" mass="69091">MAIFDTLAIGVSGLNAAEMQITTTGHNISNIDNESYTRQRVVQTAKEPFHNIPGDVGNGTQVDQIIRIHDEFSYNRLKNSESALSYTGYKQDILQEITQRFPDLKDVGILKDLENYFNAWNNFASKSSDGSQKINLIQLTQTLSENIRKASDELYKMKKTVNDQLKINVEEFNRLGQQIADINGEIARIESIKGNNANDLRDKRDQLERAMAKLVNITAFKGSLESNTAIDRNITDMGQDYSLNLGGFGIVEGTAFHPLVLKSESAASDFQAIYYERQDGRLINIMPSITGGQIGAELELRGRYIDASTGQTSDGTIQSYINNLDTFAKTLITQTNNIYAKSAQNKVNSNDLSFLKPENSLINFDDTIKEGTFDVVVYDKQGKEVARKTIEINRTTAMNSGLDSNSIVTQFNTNSDDNKDKNSLNDVDDYFSASYIYHDDKNLGQLSINPKFNNDEYFISFEDNGTNFPGVVGLNRFFDGNSSKNIRVNSVLSDDPVKLQGFKAPIDGNNEVANEIVQLQYKKLEFNGKNSFGKEETIEGFYRFLTTQIAAQTETNNNAHETNKALYTTALQEFQSISGVSMNEELTNLIRFQSSYGASAKIITTVEKMLDTLLTLKQ</sequence>
<dbReference type="SUPFAM" id="SSF64518">
    <property type="entry name" value="Phase 1 flagellin"/>
    <property type="match status" value="1"/>
</dbReference>
<dbReference type="OrthoDB" id="9802553at2"/>
<reference evidence="9 10" key="1">
    <citation type="submission" date="2018-06" db="EMBL/GenBank/DDBJ databases">
        <authorList>
            <consortium name="Pathogen Informatics"/>
            <person name="Doyle S."/>
        </authorList>
    </citation>
    <scope>NUCLEOTIDE SEQUENCE [LARGE SCALE GENOMIC DNA]</scope>
    <source>
        <strain evidence="9 10">NCTC12475</strain>
    </source>
</reference>
<dbReference type="InterPro" id="IPR002371">
    <property type="entry name" value="FlgK"/>
</dbReference>
<evidence type="ECO:0000256" key="2">
    <source>
        <dbReference type="ARBA" id="ARBA00004613"/>
    </source>
</evidence>
<accession>A0A381DIA9</accession>
<keyword evidence="9" id="KW-0966">Cell projection</keyword>
<evidence type="ECO:0000256" key="1">
    <source>
        <dbReference type="ARBA" id="ARBA00004365"/>
    </source>
</evidence>
<dbReference type="PRINTS" id="PR01005">
    <property type="entry name" value="FLGHOOKAP1"/>
</dbReference>
<dbReference type="STRING" id="32024.GCA_000788295_00376"/>
<keyword evidence="6" id="KW-0975">Bacterial flagellum</keyword>
<evidence type="ECO:0000256" key="5">
    <source>
        <dbReference type="ARBA" id="ARBA00022525"/>
    </source>
</evidence>
<dbReference type="Pfam" id="PF06429">
    <property type="entry name" value="Flg_bbr_C"/>
    <property type="match status" value="1"/>
</dbReference>
<dbReference type="GO" id="GO:0005198">
    <property type="term" value="F:structural molecule activity"/>
    <property type="evidence" value="ECO:0007669"/>
    <property type="project" value="InterPro"/>
</dbReference>
<comment type="subcellular location">
    <subcellularLocation>
        <location evidence="1">Bacterial flagellum</location>
    </subcellularLocation>
    <subcellularLocation>
        <location evidence="2">Secreted</location>
    </subcellularLocation>
</comment>
<comment type="similarity">
    <text evidence="3">Belongs to the flagella basal body rod proteins family.</text>
</comment>
<keyword evidence="9" id="KW-0282">Flagellum</keyword>
<dbReference type="PANTHER" id="PTHR30033:SF1">
    <property type="entry name" value="FLAGELLAR HOOK-ASSOCIATED PROTEIN 1"/>
    <property type="match status" value="1"/>
</dbReference>
<dbReference type="GO" id="GO:0005576">
    <property type="term" value="C:extracellular region"/>
    <property type="evidence" value="ECO:0007669"/>
    <property type="project" value="UniProtKB-SubCell"/>
</dbReference>
<protein>
    <recommendedName>
        <fullName evidence="4">Flagellar hook-associated protein 1</fullName>
    </recommendedName>
</protein>
<evidence type="ECO:0000256" key="6">
    <source>
        <dbReference type="ARBA" id="ARBA00023143"/>
    </source>
</evidence>